<sequence length="604" mass="68635">MEFTFEFSRHASCATLFKVNSARDLLPIGIPEYVYEEEGDVTLGCMIPLRRFSSTSFCDEDLNVVPPWTTAFYTFKHAVDLINSNSTLLPGVRLGVRVVDTCNKASTALAQALRFLPETLSNTSNTTAAYLPDVVAIVGDGRSHGCILMAPLLMLYEVPQISYWATNDILSDRARYAYFYRTVLPDKERIRTMMDVLSHFGWTYISLLYQDDPHGHNALKGIKPLAAERSICLAVTRMVEWSMDNEEDYTRLAQELIDNWNARVVLMYLFEPFPHGILRALQTLGAENHFIFFASDAWAQTTDEFKEIRTVAQGVFGFDSYANQLADFRDYFRTLSLETEKHNPWFVQYLESYQNCSIDASSDRPCSSTDLFKMYPELPNVAYFIIDPVFVFAQAIHNIRETQCPGAIGFALRQCITGPLISQQLNYGQFNRPAGNSIIFDAFGNVKGKISIRKFTKTFKINNNSGTNNSVSDYEMVGVGYWDVLTKSLNMNDDYIHWPKDHTEEGPPESICSKPCPERFYKIQLELPCCWECRRCRINEYLLENRTDCLLCPLYSWPAEPHGTTCELIPVTYIQWGDALAVLLTTIAVVGVICTTVIGVIFIK</sequence>
<dbReference type="SUPFAM" id="SSF53822">
    <property type="entry name" value="Periplasmic binding protein-like I"/>
    <property type="match status" value="1"/>
</dbReference>
<evidence type="ECO:0000256" key="9">
    <source>
        <dbReference type="ARBA" id="ARBA00023180"/>
    </source>
</evidence>
<keyword evidence="2" id="KW-1003">Cell membrane</keyword>
<dbReference type="GeneID" id="106810502"/>
<dbReference type="Gene3D" id="3.40.50.2300">
    <property type="match status" value="2"/>
</dbReference>
<dbReference type="RefSeq" id="XP_014669367.1">
    <property type="nucleotide sequence ID" value="XM_014813881.1"/>
</dbReference>
<accession>A0ABM1EAZ6</accession>
<evidence type="ECO:0000313" key="14">
    <source>
        <dbReference type="Proteomes" id="UP000695022"/>
    </source>
</evidence>
<evidence type="ECO:0000256" key="5">
    <source>
        <dbReference type="ARBA" id="ARBA00022989"/>
    </source>
</evidence>
<keyword evidence="4" id="KW-0732">Signal</keyword>
<evidence type="ECO:0000256" key="11">
    <source>
        <dbReference type="SAM" id="Phobius"/>
    </source>
</evidence>
<protein>
    <submittedName>
        <fullName evidence="15">Metabotropic glutamate receptor 5-like</fullName>
    </submittedName>
</protein>
<dbReference type="InterPro" id="IPR050726">
    <property type="entry name" value="mGluR"/>
</dbReference>
<evidence type="ECO:0000256" key="10">
    <source>
        <dbReference type="ARBA" id="ARBA00023224"/>
    </source>
</evidence>
<dbReference type="InterPro" id="IPR000337">
    <property type="entry name" value="GPCR_3"/>
</dbReference>
<dbReference type="Gene3D" id="2.10.50.30">
    <property type="entry name" value="GPCR, family 3, nine cysteines domain"/>
    <property type="match status" value="1"/>
</dbReference>
<evidence type="ECO:0000256" key="7">
    <source>
        <dbReference type="ARBA" id="ARBA00023136"/>
    </source>
</evidence>
<dbReference type="InterPro" id="IPR000068">
    <property type="entry name" value="GPCR_3_Ca_sens_rcpt-rel"/>
</dbReference>
<dbReference type="InterPro" id="IPR011500">
    <property type="entry name" value="GPCR_3_9-Cys_dom"/>
</dbReference>
<evidence type="ECO:0000256" key="4">
    <source>
        <dbReference type="ARBA" id="ARBA00022729"/>
    </source>
</evidence>
<dbReference type="InterPro" id="IPR028082">
    <property type="entry name" value="Peripla_BP_I"/>
</dbReference>
<proteinExistence type="predicted"/>
<evidence type="ECO:0000259" key="12">
    <source>
        <dbReference type="Pfam" id="PF01094"/>
    </source>
</evidence>
<dbReference type="Pfam" id="PF01094">
    <property type="entry name" value="ANF_receptor"/>
    <property type="match status" value="1"/>
</dbReference>
<dbReference type="PRINTS" id="PR00592">
    <property type="entry name" value="CASENSINGR"/>
</dbReference>
<dbReference type="InterPro" id="IPR038550">
    <property type="entry name" value="GPCR_3_9-Cys_sf"/>
</dbReference>
<dbReference type="Pfam" id="PF07562">
    <property type="entry name" value="NCD3G"/>
    <property type="match status" value="1"/>
</dbReference>
<keyword evidence="6" id="KW-0297">G-protein coupled receptor</keyword>
<keyword evidence="3 11" id="KW-0812">Transmembrane</keyword>
<feature type="domain" description="Receptor ligand binding region" evidence="12">
    <location>
        <begin position="75"/>
        <end position="454"/>
    </location>
</feature>
<evidence type="ECO:0000256" key="1">
    <source>
        <dbReference type="ARBA" id="ARBA00004651"/>
    </source>
</evidence>
<keyword evidence="8" id="KW-0675">Receptor</keyword>
<evidence type="ECO:0000256" key="2">
    <source>
        <dbReference type="ARBA" id="ARBA00022475"/>
    </source>
</evidence>
<keyword evidence="7 11" id="KW-0472">Membrane</keyword>
<keyword evidence="5 11" id="KW-1133">Transmembrane helix</keyword>
<feature type="domain" description="GPCR family 3 nine cysteines" evidence="13">
    <location>
        <begin position="508"/>
        <end position="558"/>
    </location>
</feature>
<feature type="non-terminal residue" evidence="15">
    <location>
        <position position="604"/>
    </location>
</feature>
<dbReference type="PANTHER" id="PTHR24060">
    <property type="entry name" value="METABOTROPIC GLUTAMATE RECEPTOR"/>
    <property type="match status" value="1"/>
</dbReference>
<evidence type="ECO:0000256" key="3">
    <source>
        <dbReference type="ARBA" id="ARBA00022692"/>
    </source>
</evidence>
<gene>
    <name evidence="15" type="primary">LOC106810502</name>
</gene>
<dbReference type="Proteomes" id="UP000695022">
    <property type="component" value="Unplaced"/>
</dbReference>
<keyword evidence="10" id="KW-0807">Transducer</keyword>
<comment type="subcellular location">
    <subcellularLocation>
        <location evidence="1">Cell membrane</location>
        <topology evidence="1">Multi-pass membrane protein</topology>
    </subcellularLocation>
</comment>
<dbReference type="InterPro" id="IPR001828">
    <property type="entry name" value="ANF_lig-bd_rcpt"/>
</dbReference>
<evidence type="ECO:0000313" key="15">
    <source>
        <dbReference type="RefSeq" id="XP_014669367.1"/>
    </source>
</evidence>
<organism evidence="14 15">
    <name type="scientific">Priapulus caudatus</name>
    <name type="common">Priapulid worm</name>
    <dbReference type="NCBI Taxonomy" id="37621"/>
    <lineage>
        <taxon>Eukaryota</taxon>
        <taxon>Metazoa</taxon>
        <taxon>Ecdysozoa</taxon>
        <taxon>Scalidophora</taxon>
        <taxon>Priapulida</taxon>
        <taxon>Priapulimorpha</taxon>
        <taxon>Priapulimorphida</taxon>
        <taxon>Priapulidae</taxon>
        <taxon>Priapulus</taxon>
    </lineage>
</organism>
<evidence type="ECO:0000259" key="13">
    <source>
        <dbReference type="Pfam" id="PF07562"/>
    </source>
</evidence>
<reference evidence="15" key="1">
    <citation type="submission" date="2025-08" db="UniProtKB">
        <authorList>
            <consortium name="RefSeq"/>
        </authorList>
    </citation>
    <scope>IDENTIFICATION</scope>
</reference>
<keyword evidence="9" id="KW-0325">Glycoprotein</keyword>
<evidence type="ECO:0000256" key="6">
    <source>
        <dbReference type="ARBA" id="ARBA00023040"/>
    </source>
</evidence>
<name>A0ABM1EAZ6_PRICU</name>
<evidence type="ECO:0000256" key="8">
    <source>
        <dbReference type="ARBA" id="ARBA00023170"/>
    </source>
</evidence>
<feature type="transmembrane region" description="Helical" evidence="11">
    <location>
        <begin position="579"/>
        <end position="603"/>
    </location>
</feature>
<dbReference type="PRINTS" id="PR00248">
    <property type="entry name" value="GPCRMGR"/>
</dbReference>
<keyword evidence="14" id="KW-1185">Reference proteome</keyword>